<protein>
    <submittedName>
        <fullName evidence="1">Tetratricopeptide repeat protein</fullName>
    </submittedName>
</protein>
<dbReference type="InterPro" id="IPR011990">
    <property type="entry name" value="TPR-like_helical_dom_sf"/>
</dbReference>
<gene>
    <name evidence="1" type="ORF">EIL87_10185</name>
</gene>
<keyword evidence="2" id="KW-1185">Reference proteome</keyword>
<comment type="caution">
    <text evidence="1">The sequence shown here is derived from an EMBL/GenBank/DDBJ whole genome shotgun (WGS) entry which is preliminary data.</text>
</comment>
<reference evidence="1 2" key="1">
    <citation type="submission" date="2018-11" db="EMBL/GenBank/DDBJ databases">
        <title>Saccharopolyspora rhizosphaerae sp. nov., an actinomycete isolated from rhizosphere soil in Thailand.</title>
        <authorList>
            <person name="Intra B."/>
            <person name="Euanorasetr J."/>
            <person name="Take A."/>
            <person name="Inahashi Y."/>
            <person name="Mori M."/>
            <person name="Panbangred W."/>
            <person name="Matsumoto A."/>
        </authorList>
    </citation>
    <scope>NUCLEOTIDE SEQUENCE [LARGE SCALE GENOMIC DNA]</scope>
    <source>
        <strain evidence="1 2">H219</strain>
    </source>
</reference>
<dbReference type="Gene3D" id="1.25.40.10">
    <property type="entry name" value="Tetratricopeptide repeat domain"/>
    <property type="match status" value="1"/>
</dbReference>
<evidence type="ECO:0000313" key="2">
    <source>
        <dbReference type="Proteomes" id="UP000274515"/>
    </source>
</evidence>
<evidence type="ECO:0000313" key="1">
    <source>
        <dbReference type="EMBL" id="RRO17693.1"/>
    </source>
</evidence>
<accession>A0A426JX84</accession>
<name>A0A426JX84_9PSEU</name>
<dbReference type="OrthoDB" id="3576575at2"/>
<dbReference type="RefSeq" id="WP_125090024.1">
    <property type="nucleotide sequence ID" value="NZ_RSAA01000008.1"/>
</dbReference>
<dbReference type="EMBL" id="RSAA01000008">
    <property type="protein sequence ID" value="RRO17693.1"/>
    <property type="molecule type" value="Genomic_DNA"/>
</dbReference>
<proteinExistence type="predicted"/>
<dbReference type="AlphaFoldDB" id="A0A426JX84"/>
<organism evidence="1 2">
    <name type="scientific">Saccharopolyspora rhizosphaerae</name>
    <dbReference type="NCBI Taxonomy" id="2492662"/>
    <lineage>
        <taxon>Bacteria</taxon>
        <taxon>Bacillati</taxon>
        <taxon>Actinomycetota</taxon>
        <taxon>Actinomycetes</taxon>
        <taxon>Pseudonocardiales</taxon>
        <taxon>Pseudonocardiaceae</taxon>
        <taxon>Saccharopolyspora</taxon>
    </lineage>
</organism>
<dbReference type="SUPFAM" id="SSF48452">
    <property type="entry name" value="TPR-like"/>
    <property type="match status" value="1"/>
</dbReference>
<dbReference type="Proteomes" id="UP000274515">
    <property type="component" value="Unassembled WGS sequence"/>
</dbReference>
<sequence>MEEKRLQAVRKQLGYSAEAVIRMLLKRADTLGVPVMTAASLKTKLSRWENGHEAVSETYQRLFRDIYGRTNEELGFPPEAEDSDAAELRSRLAMAKTVDADTVEVFLRQINDARHVDRRFGGITLLDQLRSTIKQVEDLLSYNTIGSQRERLAGALTEASTLAGWEALDRNALGQAWEHYERAKSAAREAMAPALLAHAAAEQAFVLIDVGETASAVEQLAYACEVAEGSAPPLLRAWLSAAHGEGLAAVGDRDGALRAFDVADALLPSEPVDAALPFLFLGGSHLDRWRGNALSKLGEPEAIDQLVEALPCVPAQFVRARTGLLVDLALAFAAAGDRDAALDHSRQARRLASQIKSDRHLRRLGGLILPGSTEDVA</sequence>